<protein>
    <submittedName>
        <fullName evidence="1">Uncharacterized protein</fullName>
    </submittedName>
</protein>
<accession>A0AAW9SQT0</accession>
<keyword evidence="2" id="KW-1185">Reference proteome</keyword>
<dbReference type="EMBL" id="JBDNCH010000003">
    <property type="protein sequence ID" value="MEN9063006.1"/>
    <property type="molecule type" value="Genomic_DNA"/>
</dbReference>
<evidence type="ECO:0000313" key="2">
    <source>
        <dbReference type="Proteomes" id="UP001428774"/>
    </source>
</evidence>
<proteinExistence type="predicted"/>
<evidence type="ECO:0000313" key="1">
    <source>
        <dbReference type="EMBL" id="MEN9063006.1"/>
    </source>
</evidence>
<comment type="caution">
    <text evidence="1">The sequence shown here is derived from an EMBL/GenBank/DDBJ whole genome shotgun (WGS) entry which is preliminary data.</text>
</comment>
<sequence length="195" mass="20952">MIHLRPFRAVAVGLAPAVGPAACAPSRPSVSVTDRLSAPYVEAQHEFHFSRGAARLSGAERQRLNSFLQAMALRSEDVVIVTIPTSGAPRTDTARVQDVTAALALAPSRIRLAIQENLGGHPRQRHQAGLIRVARAEGIKVDCRPGVGDLGCANARNLAEMIHRPARRSVAGADRARRRALNPAAWTCRPEEDTP</sequence>
<dbReference type="RefSeq" id="WP_347168113.1">
    <property type="nucleotide sequence ID" value="NZ_JBDNCH010000003.1"/>
</dbReference>
<name>A0AAW9SQT0_9RHOB</name>
<reference evidence="1 2" key="1">
    <citation type="submission" date="2024-05" db="EMBL/GenBank/DDBJ databases">
        <title>Genome sequence of Ponticoccus litoralis KCCM 90028.</title>
        <authorList>
            <person name="Kim J.M."/>
            <person name="Lee J.K."/>
            <person name="Choi B.J."/>
            <person name="Bayburt H."/>
            <person name="Baek J.H."/>
            <person name="Jeon C.O."/>
        </authorList>
    </citation>
    <scope>NUCLEOTIDE SEQUENCE [LARGE SCALE GENOMIC DNA]</scope>
    <source>
        <strain evidence="1 2">KCCM 90028</strain>
    </source>
</reference>
<dbReference type="AlphaFoldDB" id="A0AAW9SQT0"/>
<organism evidence="1 2">
    <name type="scientific">Ponticoccus litoralis</name>
    <dbReference type="NCBI Taxonomy" id="422297"/>
    <lineage>
        <taxon>Bacteria</taxon>
        <taxon>Pseudomonadati</taxon>
        <taxon>Pseudomonadota</taxon>
        <taxon>Alphaproteobacteria</taxon>
        <taxon>Rhodobacterales</taxon>
        <taxon>Roseobacteraceae</taxon>
        <taxon>Ponticoccus</taxon>
    </lineage>
</organism>
<dbReference type="Proteomes" id="UP001428774">
    <property type="component" value="Unassembled WGS sequence"/>
</dbReference>
<gene>
    <name evidence="1" type="ORF">ABFB10_20530</name>
</gene>